<organism evidence="6 7">
    <name type="scientific">Pseudomonas syringae pv. aceris</name>
    <dbReference type="NCBI Taxonomy" id="199198"/>
    <lineage>
        <taxon>Bacteria</taxon>
        <taxon>Pseudomonadati</taxon>
        <taxon>Pseudomonadota</taxon>
        <taxon>Gammaproteobacteria</taxon>
        <taxon>Pseudomonadales</taxon>
        <taxon>Pseudomonadaceae</taxon>
        <taxon>Pseudomonas</taxon>
        <taxon>Pseudomonas syringae</taxon>
    </lineage>
</organism>
<dbReference type="InterPro" id="IPR025743">
    <property type="entry name" value="TssM1_N"/>
</dbReference>
<evidence type="ECO:0000313" key="6">
    <source>
        <dbReference type="EMBL" id="KPW17657.1"/>
    </source>
</evidence>
<dbReference type="RefSeq" id="WP_003401906.1">
    <property type="nucleotide sequence ID" value="NZ_LGAR01000171.1"/>
</dbReference>
<evidence type="ECO:0000259" key="4">
    <source>
        <dbReference type="Pfam" id="PF14331"/>
    </source>
</evidence>
<dbReference type="Pfam" id="PF14331">
    <property type="entry name" value="IcmF-related_N"/>
    <property type="match status" value="1"/>
</dbReference>
<keyword evidence="1" id="KW-0472">Membrane</keyword>
<feature type="transmembrane region" description="Helical" evidence="1">
    <location>
        <begin position="36"/>
        <end position="57"/>
    </location>
</feature>
<dbReference type="Pfam" id="PF06761">
    <property type="entry name" value="IcmF-related"/>
    <property type="match status" value="1"/>
</dbReference>
<dbReference type="InterPro" id="IPR027417">
    <property type="entry name" value="P-loop_NTPase"/>
</dbReference>
<dbReference type="Gene3D" id="3.40.50.300">
    <property type="entry name" value="P-loop containing nucleotide triphosphate hydrolases"/>
    <property type="match status" value="1"/>
</dbReference>
<evidence type="ECO:0008006" key="8">
    <source>
        <dbReference type="Google" id="ProtNLM"/>
    </source>
</evidence>
<dbReference type="PANTHER" id="PTHR36153">
    <property type="entry name" value="INNER MEMBRANE PROTEIN-RELATED"/>
    <property type="match status" value="1"/>
</dbReference>
<feature type="transmembrane region" description="Helical" evidence="1">
    <location>
        <begin position="12"/>
        <end position="30"/>
    </location>
</feature>
<dbReference type="Pfam" id="PF06744">
    <property type="entry name" value="IcmF_C"/>
    <property type="match status" value="1"/>
</dbReference>
<accession>A0A0L8IJP1</accession>
<proteinExistence type="predicted"/>
<feature type="transmembrane region" description="Helical" evidence="1">
    <location>
        <begin position="442"/>
        <end position="463"/>
    </location>
</feature>
<dbReference type="Proteomes" id="UP000050297">
    <property type="component" value="Unassembled WGS sequence"/>
</dbReference>
<feature type="domain" description="Type VI secretion system component TssM1 N-terminal" evidence="4">
    <location>
        <begin position="183"/>
        <end position="442"/>
    </location>
</feature>
<dbReference type="EMBL" id="LJPM01000351">
    <property type="protein sequence ID" value="KPW17657.1"/>
    <property type="molecule type" value="Genomic_DNA"/>
</dbReference>
<dbReference type="PATRIC" id="fig|199198.4.peg.1912"/>
<feature type="domain" description="IcmF-related" evidence="3">
    <location>
        <begin position="498"/>
        <end position="918"/>
    </location>
</feature>
<keyword evidence="1" id="KW-0812">Transmembrane</keyword>
<sequence>MKTLLRLLKSFWFLVPILWLISLAVCWFFAPRISWLQGYTLEAMAIISAFYLLLIVLRQYRRIRTEHNLENLVQIEVDRSLKSTGEFRDQQVLRDRLKHAIAMLRTDRSAGGGGSSALYDLPWYLVIGMSAAGKTSLLTRSGLSASIASSANDTESGTQHCDWYFSPEAVMIDTAGRYLRDDQSASEFAAFLRMLKKQRSKAAVNGLVLVVSLPELLAASSAERNEMGARLVTRIEEYTDCLDANPPIYLMLTKTDQLPGFNQAFDGMDLNERQQPLGMTFGLNEINTESLRTVLDRKLANLQAHVSRHVDAQIIALGADANSALLNFPNYFAELSAILEQFLQHFARSNVNGTQLLLRGLYFTSALQTDKQLTPVYEDELSESFVLRPAKPYGAVEEEEEEEEHRKISDRSYFITDTFRRVIFPDRDLTLYQSRHGRDRSIGPIVIAAALFAGLAFIGWQALSFQKNREWLANISQQLRELEQSPDRAQRLASGQGLELLRNQLATIEKYRTKGVPLQLSGGLYRGDDIYFATQTAYLQQLRTQALEPITLKLQLQMREFNEFAKTMDPQYGFGAAPAGSDSKTGKARAQGRKLLDRGARNVAAGRPTSLSSIPRSTGDVTNRLTGAARNTASQTRSEAIAALRNPATANDAAELSATTGGLSLSEEMLGRLDERQVASIIESYNALKLYLILTQPTTHPETEFVNAALPVAWADISSEANPISDDVIEDNSPVYVQLLKNGDAPAMPRNEQLIDETRKSLKFFMISSSLVDREYLRLQLESSRQFPAIGLNDLVPMPGRQLLYGSEAVPAIFTRQGWEEFVKPELIKLVSGNLRNESDWVLDGEGGDSVVQKANFVREFMSRYKRDYTKVWYTMIDSVGVRRFSDMANATQQLSLLSDVRNSPVKLLLAAVNDNTQWDVPAVREAQQTGVKRDDGFWGKVTGIFDNKEAAASVLVSPLPAVDDGSLAKRFEPVSRVFATQNAEGADSTIMDRYLAALRKLKVRMNNIQRSQDVGKSSKQLISETLEGQPSEVTNVRNYVETTVDTSQGGLSTSLQSLFSLPIQFAWETLRDPAGEQIAKAWAKQVAKPWEQVMAHRYPIAADSRNEASVKDLQRFVDPESGLLPNFKRNEIGNLSDGEGLGMGSGAKAAPLVNPKMVSNIDKASSLGEVIASLSDRDNGFEIMLEPSAYFTDIIFTLDGQEQHYRNGKTSWSRFSWPGTTTAPGARLDVVTLSGERITVFDYTGRWGLLRMNDSARVADLDGIQQRFSWNTAKGPVSLVVRNYGGVKLTDLANVKALSALNATDGRTK</sequence>
<dbReference type="InterPro" id="IPR009612">
    <property type="entry name" value="IcmF-rel"/>
</dbReference>
<protein>
    <recommendedName>
        <fullName evidence="8">ImcF-like protein</fullName>
    </recommendedName>
</protein>
<dbReference type="InterPro" id="IPR048677">
    <property type="entry name" value="TssM1_hel"/>
</dbReference>
<dbReference type="PANTHER" id="PTHR36153:SF1">
    <property type="entry name" value="TYPE VI SECRETION SYSTEM COMPONENT TSSM1"/>
    <property type="match status" value="1"/>
</dbReference>
<dbReference type="Pfam" id="PF21070">
    <property type="entry name" value="IcmF_helical"/>
    <property type="match status" value="1"/>
</dbReference>
<evidence type="ECO:0000313" key="7">
    <source>
        <dbReference type="Proteomes" id="UP000050297"/>
    </source>
</evidence>
<dbReference type="InterPro" id="IPR053156">
    <property type="entry name" value="T6SS_TssM-like"/>
</dbReference>
<reference evidence="6 7" key="1">
    <citation type="submission" date="2015-09" db="EMBL/GenBank/DDBJ databases">
        <title>Genome announcement of multiple Pseudomonas syringae strains.</title>
        <authorList>
            <person name="Thakur S."/>
            <person name="Wang P.W."/>
            <person name="Gong Y."/>
            <person name="Weir B.S."/>
            <person name="Guttman D.S."/>
        </authorList>
    </citation>
    <scope>NUCLEOTIDE SEQUENCE [LARGE SCALE GENOMIC DNA]</scope>
    <source>
        <strain evidence="6 7">ICMP2802</strain>
    </source>
</reference>
<evidence type="ECO:0000259" key="2">
    <source>
        <dbReference type="Pfam" id="PF06744"/>
    </source>
</evidence>
<feature type="domain" description="Type VI secretion system IcmF C-terminal" evidence="2">
    <location>
        <begin position="1184"/>
        <end position="1282"/>
    </location>
</feature>
<evidence type="ECO:0000256" key="1">
    <source>
        <dbReference type="SAM" id="Phobius"/>
    </source>
</evidence>
<evidence type="ECO:0000259" key="3">
    <source>
        <dbReference type="Pfam" id="PF06761"/>
    </source>
</evidence>
<dbReference type="SUPFAM" id="SSF52540">
    <property type="entry name" value="P-loop containing nucleoside triphosphate hydrolases"/>
    <property type="match status" value="1"/>
</dbReference>
<dbReference type="InterPro" id="IPR010623">
    <property type="entry name" value="IcmF_C"/>
</dbReference>
<feature type="domain" description="Type VI secretion system component TssM1 helical" evidence="5">
    <location>
        <begin position="1074"/>
        <end position="1172"/>
    </location>
</feature>
<gene>
    <name evidence="6" type="ORF">ALO91_00963</name>
</gene>
<keyword evidence="1" id="KW-1133">Transmembrane helix</keyword>
<comment type="caution">
    <text evidence="6">The sequence shown here is derived from an EMBL/GenBank/DDBJ whole genome shotgun (WGS) entry which is preliminary data.</text>
</comment>
<evidence type="ECO:0000259" key="5">
    <source>
        <dbReference type="Pfam" id="PF21070"/>
    </source>
</evidence>
<name>A0A0L8IJP1_PSESX</name>